<dbReference type="CDD" id="cd16922">
    <property type="entry name" value="HATPase_EvgS-ArcB-TorS-like"/>
    <property type="match status" value="1"/>
</dbReference>
<feature type="transmembrane region" description="Helical" evidence="7">
    <location>
        <begin position="195"/>
        <end position="212"/>
    </location>
</feature>
<dbReference type="GO" id="GO:0005886">
    <property type="term" value="C:plasma membrane"/>
    <property type="evidence" value="ECO:0007669"/>
    <property type="project" value="UniProtKB-ARBA"/>
</dbReference>
<feature type="transmembrane region" description="Helical" evidence="7">
    <location>
        <begin position="578"/>
        <end position="601"/>
    </location>
</feature>
<feature type="transmembrane region" description="Helical" evidence="7">
    <location>
        <begin position="374"/>
        <end position="396"/>
    </location>
</feature>
<gene>
    <name evidence="10" type="ORF">E2B99_05430</name>
</gene>
<dbReference type="STRING" id="1120977.GCA_000619845_00453"/>
<dbReference type="PRINTS" id="PR00344">
    <property type="entry name" value="BCTRLSENSOR"/>
</dbReference>
<keyword evidence="5" id="KW-0418">Kinase</keyword>
<feature type="transmembrane region" description="Helical" evidence="7">
    <location>
        <begin position="321"/>
        <end position="342"/>
    </location>
</feature>
<feature type="transmembrane region" description="Helical" evidence="7">
    <location>
        <begin position="402"/>
        <end position="420"/>
    </location>
</feature>
<feature type="modified residue" description="4-aspartylphosphate" evidence="6">
    <location>
        <position position="985"/>
    </location>
</feature>
<dbReference type="InterPro" id="IPR004358">
    <property type="entry name" value="Sig_transdc_His_kin-like_C"/>
</dbReference>
<feature type="transmembrane region" description="Helical" evidence="7">
    <location>
        <begin position="84"/>
        <end position="109"/>
    </location>
</feature>
<dbReference type="SUPFAM" id="SSF55874">
    <property type="entry name" value="ATPase domain of HSP90 chaperone/DNA topoisomerase II/histidine kinase"/>
    <property type="match status" value="1"/>
</dbReference>
<feature type="domain" description="Response regulatory" evidence="9">
    <location>
        <begin position="936"/>
        <end position="1051"/>
    </location>
</feature>
<proteinExistence type="predicted"/>
<dbReference type="Gene3D" id="1.10.287.130">
    <property type="match status" value="1"/>
</dbReference>
<dbReference type="OrthoDB" id="9810730at2"/>
<keyword evidence="4" id="KW-0808">Transferase</keyword>
<dbReference type="FunFam" id="3.30.565.10:FF:000006">
    <property type="entry name" value="Sensor histidine kinase WalK"/>
    <property type="match status" value="1"/>
</dbReference>
<accession>A0A4Y7XD23</accession>
<dbReference type="InterPro" id="IPR036097">
    <property type="entry name" value="HisK_dim/P_sf"/>
</dbReference>
<dbReference type="Pfam" id="PF00072">
    <property type="entry name" value="Response_reg"/>
    <property type="match status" value="1"/>
</dbReference>
<organism evidence="10 11">
    <name type="scientific">Alkanindiges illinoisensis</name>
    <dbReference type="NCBI Taxonomy" id="197183"/>
    <lineage>
        <taxon>Bacteria</taxon>
        <taxon>Pseudomonadati</taxon>
        <taxon>Pseudomonadota</taxon>
        <taxon>Gammaproteobacteria</taxon>
        <taxon>Moraxellales</taxon>
        <taxon>Moraxellaceae</taxon>
        <taxon>Alkanindiges</taxon>
    </lineage>
</organism>
<evidence type="ECO:0000256" key="7">
    <source>
        <dbReference type="SAM" id="Phobius"/>
    </source>
</evidence>
<dbReference type="SMART" id="SM00388">
    <property type="entry name" value="HisKA"/>
    <property type="match status" value="1"/>
</dbReference>
<evidence type="ECO:0000313" key="11">
    <source>
        <dbReference type="Proteomes" id="UP000297834"/>
    </source>
</evidence>
<feature type="transmembrane region" description="Helical" evidence="7">
    <location>
        <begin position="130"/>
        <end position="156"/>
    </location>
</feature>
<dbReference type="GO" id="GO:0000155">
    <property type="term" value="F:phosphorelay sensor kinase activity"/>
    <property type="evidence" value="ECO:0007669"/>
    <property type="project" value="InterPro"/>
</dbReference>
<comment type="caution">
    <text evidence="10">The sequence shown here is derived from an EMBL/GenBank/DDBJ whole genome shotgun (WGS) entry which is preliminary data.</text>
</comment>
<evidence type="ECO:0000313" key="10">
    <source>
        <dbReference type="EMBL" id="TEU28560.1"/>
    </source>
</evidence>
<dbReference type="InterPro" id="IPR011006">
    <property type="entry name" value="CheY-like_superfamily"/>
</dbReference>
<dbReference type="SUPFAM" id="SSF52172">
    <property type="entry name" value="CheY-like"/>
    <property type="match status" value="1"/>
</dbReference>
<dbReference type="SMART" id="SM00387">
    <property type="entry name" value="HATPase_c"/>
    <property type="match status" value="1"/>
</dbReference>
<dbReference type="Pfam" id="PF02518">
    <property type="entry name" value="HATPase_c"/>
    <property type="match status" value="1"/>
</dbReference>
<dbReference type="PROSITE" id="PS50109">
    <property type="entry name" value="HIS_KIN"/>
    <property type="match status" value="1"/>
</dbReference>
<feature type="transmembrane region" description="Helical" evidence="7">
    <location>
        <begin position="272"/>
        <end position="301"/>
    </location>
</feature>
<feature type="domain" description="Histidine kinase" evidence="8">
    <location>
        <begin position="695"/>
        <end position="912"/>
    </location>
</feature>
<dbReference type="GO" id="GO:0009927">
    <property type="term" value="F:histidine phosphotransfer kinase activity"/>
    <property type="evidence" value="ECO:0007669"/>
    <property type="project" value="TreeGrafter"/>
</dbReference>
<dbReference type="Pfam" id="PF00512">
    <property type="entry name" value="HisKA"/>
    <property type="match status" value="1"/>
</dbReference>
<dbReference type="Gene3D" id="1.10.4160.10">
    <property type="entry name" value="Hydantoin permease"/>
    <property type="match status" value="1"/>
</dbReference>
<dbReference type="Proteomes" id="UP000297834">
    <property type="component" value="Unassembled WGS sequence"/>
</dbReference>
<feature type="transmembrane region" description="Helical" evidence="7">
    <location>
        <begin position="441"/>
        <end position="464"/>
    </location>
</feature>
<protein>
    <recommendedName>
        <fullName evidence="2">histidine kinase</fullName>
        <ecNumber evidence="2">2.7.13.3</ecNumber>
    </recommendedName>
</protein>
<dbReference type="PANTHER" id="PTHR43047:SF72">
    <property type="entry name" value="OSMOSENSING HISTIDINE PROTEIN KINASE SLN1"/>
    <property type="match status" value="1"/>
</dbReference>
<dbReference type="SMART" id="SM00448">
    <property type="entry name" value="REC"/>
    <property type="match status" value="1"/>
</dbReference>
<keyword evidence="3 6" id="KW-0597">Phosphoprotein</keyword>
<evidence type="ECO:0000256" key="1">
    <source>
        <dbReference type="ARBA" id="ARBA00000085"/>
    </source>
</evidence>
<feature type="transmembrane region" description="Helical" evidence="7">
    <location>
        <begin position="232"/>
        <end position="251"/>
    </location>
</feature>
<evidence type="ECO:0000256" key="5">
    <source>
        <dbReference type="ARBA" id="ARBA00022777"/>
    </source>
</evidence>
<evidence type="ECO:0000256" key="2">
    <source>
        <dbReference type="ARBA" id="ARBA00012438"/>
    </source>
</evidence>
<dbReference type="PROSITE" id="PS50110">
    <property type="entry name" value="RESPONSE_REGULATORY"/>
    <property type="match status" value="1"/>
</dbReference>
<dbReference type="EC" id="2.7.13.3" evidence="2"/>
<keyword evidence="7" id="KW-0812">Transmembrane</keyword>
<evidence type="ECO:0000259" key="8">
    <source>
        <dbReference type="PROSITE" id="PS50109"/>
    </source>
</evidence>
<feature type="transmembrane region" description="Helical" evidence="7">
    <location>
        <begin position="162"/>
        <end position="183"/>
    </location>
</feature>
<evidence type="ECO:0000256" key="6">
    <source>
        <dbReference type="PROSITE-ProRule" id="PRU00169"/>
    </source>
</evidence>
<dbReference type="Gene3D" id="3.30.565.10">
    <property type="entry name" value="Histidine kinase-like ATPase, C-terminal domain"/>
    <property type="match status" value="1"/>
</dbReference>
<dbReference type="EMBL" id="SNTY01000016">
    <property type="protein sequence ID" value="TEU28560.1"/>
    <property type="molecule type" value="Genomic_DNA"/>
</dbReference>
<dbReference type="InterPro" id="IPR001789">
    <property type="entry name" value="Sig_transdc_resp-reg_receiver"/>
</dbReference>
<sequence length="1161" mass="129370">MSSPFPDSAITQPEDGSAPQRIIKIRRDYNTWVADETLEDYALRYTPKTMRKWSEFRVANTAFGAVSFLAMEAIGASIALNYGFINAFVAICVVCLLIFLTSLPISYYASRYGVDMDLLTRGAGFGYIGSTLTSLIYSSFTFIFFAIEAAIMALALELFTGLPLYLGYLVSSLVIIPVVLRGITLINKLQAWTQPVWLVLLILPYAALLYQQPTIVQDTLNFSGKFGQAPEFNVLLFGAACTVIFALVAQVGEQVDYLRFLPAKTPQNRTRWYAALLTAGPGWILFGMFKIFGGVLLAVLALQHFVPLDKASDPTQLYLIAYQYVFAQPEVALAFTALFVVISQIKINVTNAYAGSLAWSNFFARLTHSHPGRVVWLVFNVLIAVLLMELGVFHALEQVLGLYANIAIAWIAALVADLVINKPLGLSPKGIEFRRAYLYDINPVGVGAMLIASVLSITAYSGVFGELPKALASFIALMTSFICVPLIAWLTKSKYYIARPPTIFYQELQGCCICEKKYEKEDMAYCPAYQDAICSLCCSLDARCHDLCKPEARLSSQLLAIAQRVLPTRWSTRINTRLSYYLLLVLILTVLLGASLGLIYFQEILVLQDFNSDSKTSLALVFIKIFTILFLLICVASWWLVLTYESRRVAQEESNRQTTLLVQEIDAHRITDQQLQQAQQVAERANQAKSRYVTGISHELRTPLNSILGYSQLIAKDHGLSQQSKTHLNIIHRSGAHLISLIDGLLDLARIETGKLTLVPTEINLPEFLDYLADMFRPQATDKGIAFICDFSEHLPQYIRSDKKRLDQILINIIGNAIKFTQRGKVVFKVSYRYQTATFEIDDSGCGIAPEDLPNIFNPFERGGNTPAHAIAGTGLGLTIAKLLTDLLGGEINVRSQVGAGSTFQIRLYLPQVQSPQPVRLNIIHQITGYEGPRQKILLVDNEELDRQLLWQFLQPLGFELAEADSGLACLRLVPEFQPDLILMDLTMPHLNGWETASILRNNHLTLAPILIVSANAEEQGKSNDAQIERDDFIVKPVDLLRLLERIGQRLHLNWIKPQQDSSADANPISNTLAEISVAKTTDFQHADSGNPVVINPLSPTDRQALLQLVNMGYVRGITSKLDKIAQQQPEHAIAIQHLKTLANQFDFKALQTQLQQEQWP</sequence>
<feature type="transmembrane region" description="Helical" evidence="7">
    <location>
        <begin position="58"/>
        <end position="78"/>
    </location>
</feature>
<feature type="transmembrane region" description="Helical" evidence="7">
    <location>
        <begin position="470"/>
        <end position="490"/>
    </location>
</feature>
<dbReference type="InterPro" id="IPR005467">
    <property type="entry name" value="His_kinase_dom"/>
</dbReference>
<feature type="transmembrane region" description="Helical" evidence="7">
    <location>
        <begin position="621"/>
        <end position="642"/>
    </location>
</feature>
<keyword evidence="7" id="KW-1133">Transmembrane helix</keyword>
<keyword evidence="11" id="KW-1185">Reference proteome</keyword>
<dbReference type="InterPro" id="IPR003661">
    <property type="entry name" value="HisK_dim/P_dom"/>
</dbReference>
<dbReference type="PANTHER" id="PTHR43047">
    <property type="entry name" value="TWO-COMPONENT HISTIDINE PROTEIN KINASE"/>
    <property type="match status" value="1"/>
</dbReference>
<evidence type="ECO:0000259" key="9">
    <source>
        <dbReference type="PROSITE" id="PS50110"/>
    </source>
</evidence>
<evidence type="ECO:0000256" key="3">
    <source>
        <dbReference type="ARBA" id="ARBA00022553"/>
    </source>
</evidence>
<name>A0A4Y7XD23_9GAMM</name>
<dbReference type="Gene3D" id="3.40.50.2300">
    <property type="match status" value="1"/>
</dbReference>
<dbReference type="SUPFAM" id="SSF47384">
    <property type="entry name" value="Homodimeric domain of signal transducing histidine kinase"/>
    <property type="match status" value="1"/>
</dbReference>
<dbReference type="RefSeq" id="WP_134243940.1">
    <property type="nucleotide sequence ID" value="NZ_SNTY01000016.1"/>
</dbReference>
<comment type="catalytic activity">
    <reaction evidence="1">
        <text>ATP + protein L-histidine = ADP + protein N-phospho-L-histidine.</text>
        <dbReference type="EC" id="2.7.13.3"/>
    </reaction>
</comment>
<dbReference type="InterPro" id="IPR003594">
    <property type="entry name" value="HATPase_dom"/>
</dbReference>
<keyword evidence="7" id="KW-0472">Membrane</keyword>
<evidence type="ECO:0000256" key="4">
    <source>
        <dbReference type="ARBA" id="ARBA00022679"/>
    </source>
</evidence>
<reference evidence="10 11" key="1">
    <citation type="submission" date="2019-03" db="EMBL/GenBank/DDBJ databases">
        <title>Alkanindiges illinoisensis: a potential pathogenic isolated from ascites of a gastric cancer patient with abdominal metastasis.</title>
        <authorList>
            <person name="Hu X."/>
            <person name="Yang B."/>
            <person name="Yan X."/>
            <person name="Lin L."/>
            <person name="Zhao H."/>
            <person name="Zhou F."/>
            <person name="Su B."/>
            <person name="Chen J."/>
            <person name="Rui Y."/>
            <person name="Wang Q."/>
            <person name="Zheng L."/>
        </authorList>
    </citation>
    <scope>NUCLEOTIDE SEQUENCE [LARGE SCALE GENOMIC DNA]</scope>
    <source>
        <strain evidence="10 11">NFYY 23406</strain>
    </source>
</reference>
<dbReference type="InterPro" id="IPR036890">
    <property type="entry name" value="HATPase_C_sf"/>
</dbReference>
<dbReference type="CDD" id="cd00082">
    <property type="entry name" value="HisKA"/>
    <property type="match status" value="1"/>
</dbReference>
<dbReference type="AlphaFoldDB" id="A0A4Y7XD23"/>